<organism evidence="1 2">
    <name type="scientific">Parthenolecanium corni</name>
    <dbReference type="NCBI Taxonomy" id="536013"/>
    <lineage>
        <taxon>Eukaryota</taxon>
        <taxon>Metazoa</taxon>
        <taxon>Ecdysozoa</taxon>
        <taxon>Arthropoda</taxon>
        <taxon>Hexapoda</taxon>
        <taxon>Insecta</taxon>
        <taxon>Pterygota</taxon>
        <taxon>Neoptera</taxon>
        <taxon>Paraneoptera</taxon>
        <taxon>Hemiptera</taxon>
        <taxon>Sternorrhyncha</taxon>
        <taxon>Coccoidea</taxon>
        <taxon>Coccidae</taxon>
        <taxon>Parthenolecanium</taxon>
    </lineage>
</organism>
<gene>
    <name evidence="1" type="ORF">V9T40_001672</name>
</gene>
<evidence type="ECO:0000313" key="2">
    <source>
        <dbReference type="Proteomes" id="UP001367676"/>
    </source>
</evidence>
<keyword evidence="2" id="KW-1185">Reference proteome</keyword>
<dbReference type="Proteomes" id="UP001367676">
    <property type="component" value="Unassembled WGS sequence"/>
</dbReference>
<dbReference type="AlphaFoldDB" id="A0AAN9TWK3"/>
<dbReference type="SUPFAM" id="SSF50729">
    <property type="entry name" value="PH domain-like"/>
    <property type="match status" value="1"/>
</dbReference>
<dbReference type="InterPro" id="IPR011993">
    <property type="entry name" value="PH-like_dom_sf"/>
</dbReference>
<dbReference type="EMBL" id="JBBCAQ010000019">
    <property type="protein sequence ID" value="KAK7595239.1"/>
    <property type="molecule type" value="Genomic_DNA"/>
</dbReference>
<dbReference type="Gene3D" id="2.30.29.30">
    <property type="entry name" value="Pleckstrin-homology domain (PH domain)/Phosphotyrosine-binding domain (PTB)"/>
    <property type="match status" value="1"/>
</dbReference>
<name>A0AAN9TWK3_9HEMI</name>
<reference evidence="1 2" key="1">
    <citation type="submission" date="2024-03" db="EMBL/GenBank/DDBJ databases">
        <title>Adaptation during the transition from Ophiocordyceps entomopathogen to insect associate is accompanied by gene loss and intensified selection.</title>
        <authorList>
            <person name="Ward C.M."/>
            <person name="Onetto C.A."/>
            <person name="Borneman A.R."/>
        </authorList>
    </citation>
    <scope>NUCLEOTIDE SEQUENCE [LARGE SCALE GENOMIC DNA]</scope>
    <source>
        <strain evidence="1">AWRI1</strain>
        <tissue evidence="1">Single Adult Female</tissue>
    </source>
</reference>
<evidence type="ECO:0000313" key="1">
    <source>
        <dbReference type="EMBL" id="KAK7595239.1"/>
    </source>
</evidence>
<comment type="caution">
    <text evidence="1">The sequence shown here is derived from an EMBL/GenBank/DDBJ whole genome shotgun (WGS) entry which is preliminary data.</text>
</comment>
<sequence length="110" mass="12340">MSVSDSDDSGSLNSMLHVRASELYPKKVLIETQESASIPSPFAPLSGESIEHISRVTEGVLAMSNYRVYFQRSGKDGKGDFNIPFGLIECVEIKELFHIYFQCKDARTYQ</sequence>
<proteinExistence type="predicted"/>
<accession>A0AAN9TWK3</accession>
<protein>
    <submittedName>
        <fullName evidence="1">Uncharacterized protein</fullName>
    </submittedName>
</protein>